<evidence type="ECO:0000256" key="7">
    <source>
        <dbReference type="ARBA" id="ARBA00022807"/>
    </source>
</evidence>
<evidence type="ECO:0000259" key="9">
    <source>
        <dbReference type="PROSITE" id="PS50235"/>
    </source>
</evidence>
<dbReference type="SUPFAM" id="SSF56219">
    <property type="entry name" value="DNase I-like"/>
    <property type="match status" value="1"/>
</dbReference>
<dbReference type="PANTHER" id="PTHR24006:SF758">
    <property type="entry name" value="UBIQUITIN CARBOXYL-TERMINAL HYDROLASE 36"/>
    <property type="match status" value="1"/>
</dbReference>
<dbReference type="InterPro" id="IPR050164">
    <property type="entry name" value="Peptidase_C19"/>
</dbReference>
<reference evidence="10" key="1">
    <citation type="submission" date="2023-10" db="EMBL/GenBank/DDBJ databases">
        <authorList>
            <person name="Chen Y."/>
            <person name="Shah S."/>
            <person name="Dougan E. K."/>
            <person name="Thang M."/>
            <person name="Chan C."/>
        </authorList>
    </citation>
    <scope>NUCLEOTIDE SEQUENCE [LARGE SCALE GENOMIC DNA]</scope>
</reference>
<dbReference type="EMBL" id="CAUYUJ010020397">
    <property type="protein sequence ID" value="CAK0897903.1"/>
    <property type="molecule type" value="Genomic_DNA"/>
</dbReference>
<comment type="catalytic activity">
    <reaction evidence="1">
        <text>Thiol-dependent hydrolysis of ester, thioester, amide, peptide and isopeptide bonds formed by the C-terminal Gly of ubiquitin (a 76-residue protein attached to proteins as an intracellular targeting signal).</text>
        <dbReference type="EC" id="3.4.19.12"/>
    </reaction>
</comment>
<dbReference type="InterPro" id="IPR028889">
    <property type="entry name" value="USP"/>
</dbReference>
<gene>
    <name evidence="10" type="ORF">PCOR1329_LOCUS75948</name>
</gene>
<sequence>DAAAVLMEGLRVVGEERRAGLQGFSARGVCRSVDGDTWLWGDELPDYDGLLATVVEREARGDQGRRRLLLSAAQRLLDNVRVRELSGSERVDAEALLVRLGVARAAVGRDGGFGRVDGALCEGALRDAAREVAGGCDEREVQLGELATGMLRRQDVLGYWDGRVEDALSPEMRPLHMSAVKEALGALIPAALHGSLDRFVAAQKDVLEFFLKVLQRICGVLALPVAVASKTVGLHAGRAESAEQFRKIMGGWKKVWNRADVAGKKELVLPVAVDEKGRDWFCVSVRSASEGEVLGRAERFVVRVYDEMRRQGAARRVALNLDALVRGPASAVAGQAGPETIVEEGVPECRVSQQRCLCAFGVLLSLVSRAAGERGLDVASKTFVPDAGQAVAAVFAGFRTRLRQEGASDVSVLLVEVDACRAVLRSLGHAPSPVRRGGEAEGEGAEAAAGSVSGGRTSALERGRRDGATAGVRLRVGTWNVAGGSWSAQAPSRYGGRDQRAALVAEILGWRRAFGCDVVALQKCEGAGAMGELLDQCQFLGATPAAATRGYVHLYVRRGMEAERLLCEASSAAGVAARVRVAPGRGGAAADEVCVLAVHLPAGDRAAQRAAALGEALRSLDESGAERARVLVVGDLNVRDEEVAALCEAEGMCDATCAGKTWGVRWNRFFADQQYSGPGFRFDRAMFGEKLFARAHVMARGPVAFEGVQFCASDHFGLMAYVDVADVFALRGRGRAEAARARRGEVCRVCEVGGEREAQEVRDRRQAARHQQRLDRERAAERDREAFARGQQRAARERARRRQALHDAAFGRESLFDQDFVVEAEGLGEGVQISAPSAIVVPGAEEWQDGGWGEVAGVPVVGMGNLGNTCYVNGVLQLLLRVSSAHEVLSRHGRDQCPRALLGEDCVVCLLRETLGQVMAASRRAGVRKPRLAQERAAVDERYGDDQQWDASEFFGHWFHRARQVELDAGRCVPWGDGWLHGQDGFQVTHWDRLFRSVTDTRSRCRSCGLCRARYGSAEMVCVATPEDRRVSSTTSELYLRACGPEVQEEADRLECPRCESRQVHVLQWRVREPPTVLFARVIRPVAAGGQGVLLRRRVDVEEEIQLPGFPRMVLAGVLFHNGATVRSGHYTSMCRGPGGMFWMYNDAKVQAVQGGVGEQKPAQVHLM</sequence>
<keyword evidence="6" id="KW-0378">Hydrolase</keyword>
<dbReference type="Gene3D" id="3.60.10.10">
    <property type="entry name" value="Endonuclease/exonuclease/phosphatase"/>
    <property type="match status" value="1"/>
</dbReference>
<evidence type="ECO:0000256" key="3">
    <source>
        <dbReference type="ARBA" id="ARBA00012759"/>
    </source>
</evidence>
<dbReference type="SUPFAM" id="SSF54001">
    <property type="entry name" value="Cysteine proteinases"/>
    <property type="match status" value="1"/>
</dbReference>
<keyword evidence="11" id="KW-1185">Reference proteome</keyword>
<feature type="region of interest" description="Disordered" evidence="8">
    <location>
        <begin position="431"/>
        <end position="462"/>
    </location>
</feature>
<keyword evidence="7" id="KW-0788">Thiol protease</keyword>
<feature type="compositionally biased region" description="Basic and acidic residues" evidence="8">
    <location>
        <begin position="762"/>
        <end position="787"/>
    </location>
</feature>
<feature type="region of interest" description="Disordered" evidence="8">
    <location>
        <begin position="762"/>
        <end position="794"/>
    </location>
</feature>
<evidence type="ECO:0000256" key="8">
    <source>
        <dbReference type="SAM" id="MobiDB-lite"/>
    </source>
</evidence>
<evidence type="ECO:0000256" key="2">
    <source>
        <dbReference type="ARBA" id="ARBA00009085"/>
    </source>
</evidence>
<accession>A0ABN9XE50</accession>
<dbReference type="InterPro" id="IPR038765">
    <property type="entry name" value="Papain-like_cys_pep_sf"/>
</dbReference>
<dbReference type="InterPro" id="IPR001394">
    <property type="entry name" value="Peptidase_C19_UCH"/>
</dbReference>
<dbReference type="InterPro" id="IPR036691">
    <property type="entry name" value="Endo/exonu/phosph_ase_sf"/>
</dbReference>
<evidence type="ECO:0000313" key="10">
    <source>
        <dbReference type="EMBL" id="CAK0897903.1"/>
    </source>
</evidence>
<feature type="non-terminal residue" evidence="10">
    <location>
        <position position="1168"/>
    </location>
</feature>
<organism evidence="10 11">
    <name type="scientific">Prorocentrum cordatum</name>
    <dbReference type="NCBI Taxonomy" id="2364126"/>
    <lineage>
        <taxon>Eukaryota</taxon>
        <taxon>Sar</taxon>
        <taxon>Alveolata</taxon>
        <taxon>Dinophyceae</taxon>
        <taxon>Prorocentrales</taxon>
        <taxon>Prorocentraceae</taxon>
        <taxon>Prorocentrum</taxon>
    </lineage>
</organism>
<evidence type="ECO:0000256" key="5">
    <source>
        <dbReference type="ARBA" id="ARBA00022786"/>
    </source>
</evidence>
<evidence type="ECO:0000256" key="6">
    <source>
        <dbReference type="ARBA" id="ARBA00022801"/>
    </source>
</evidence>
<dbReference type="InterPro" id="IPR005135">
    <property type="entry name" value="Endo/exonuclease/phosphatase"/>
</dbReference>
<dbReference type="PANTHER" id="PTHR24006">
    <property type="entry name" value="UBIQUITIN CARBOXYL-TERMINAL HYDROLASE"/>
    <property type="match status" value="1"/>
</dbReference>
<dbReference type="Proteomes" id="UP001189429">
    <property type="component" value="Unassembled WGS sequence"/>
</dbReference>
<dbReference type="Gene3D" id="3.90.70.10">
    <property type="entry name" value="Cysteine proteinases"/>
    <property type="match status" value="1"/>
</dbReference>
<keyword evidence="4" id="KW-0645">Protease</keyword>
<feature type="non-terminal residue" evidence="10">
    <location>
        <position position="1"/>
    </location>
</feature>
<dbReference type="PROSITE" id="PS50235">
    <property type="entry name" value="USP_3"/>
    <property type="match status" value="1"/>
</dbReference>
<protein>
    <recommendedName>
        <fullName evidence="3">ubiquitinyl hydrolase 1</fullName>
        <ecNumber evidence="3">3.4.19.12</ecNumber>
    </recommendedName>
</protein>
<evidence type="ECO:0000256" key="1">
    <source>
        <dbReference type="ARBA" id="ARBA00000707"/>
    </source>
</evidence>
<feature type="domain" description="USP" evidence="9">
    <location>
        <begin position="861"/>
        <end position="1168"/>
    </location>
</feature>
<evidence type="ECO:0000313" key="11">
    <source>
        <dbReference type="Proteomes" id="UP001189429"/>
    </source>
</evidence>
<evidence type="ECO:0000256" key="4">
    <source>
        <dbReference type="ARBA" id="ARBA00022670"/>
    </source>
</evidence>
<comment type="similarity">
    <text evidence="2">Belongs to the peptidase C19 family.</text>
</comment>
<dbReference type="Pfam" id="PF00443">
    <property type="entry name" value="UCH"/>
    <property type="match status" value="1"/>
</dbReference>
<proteinExistence type="inferred from homology"/>
<keyword evidence="5" id="KW-0833">Ubl conjugation pathway</keyword>
<comment type="caution">
    <text evidence="10">The sequence shown here is derived from an EMBL/GenBank/DDBJ whole genome shotgun (WGS) entry which is preliminary data.</text>
</comment>
<dbReference type="EC" id="3.4.19.12" evidence="3"/>
<name>A0ABN9XE50_9DINO</name>
<dbReference type="Pfam" id="PF03372">
    <property type="entry name" value="Exo_endo_phos"/>
    <property type="match status" value="1"/>
</dbReference>